<keyword evidence="3" id="KW-1185">Reference proteome</keyword>
<gene>
    <name evidence="2" type="ORF">QOZ99_003599</name>
</gene>
<proteinExistence type="predicted"/>
<evidence type="ECO:0000313" key="2">
    <source>
        <dbReference type="EMBL" id="MDQ0512687.1"/>
    </source>
</evidence>
<comment type="caution">
    <text evidence="2">The sequence shown here is derived from an EMBL/GenBank/DDBJ whole genome shotgun (WGS) entry which is preliminary data.</text>
</comment>
<dbReference type="RefSeq" id="WP_306891363.1">
    <property type="nucleotide sequence ID" value="NZ_JAUSVR010000015.1"/>
</dbReference>
<organism evidence="2 3">
    <name type="scientific">Ancylobacter amanitiformis</name>
    <dbReference type="NCBI Taxonomy" id="217069"/>
    <lineage>
        <taxon>Bacteria</taxon>
        <taxon>Pseudomonadati</taxon>
        <taxon>Pseudomonadota</taxon>
        <taxon>Alphaproteobacteria</taxon>
        <taxon>Hyphomicrobiales</taxon>
        <taxon>Xanthobacteraceae</taxon>
        <taxon>Ancylobacter</taxon>
    </lineage>
</organism>
<evidence type="ECO:0000313" key="3">
    <source>
        <dbReference type="Proteomes" id="UP001235094"/>
    </source>
</evidence>
<protein>
    <submittedName>
        <fullName evidence="2">Uncharacterized protein</fullName>
    </submittedName>
</protein>
<accession>A0ABU0LVI8</accession>
<dbReference type="EMBL" id="JAUSVR010000015">
    <property type="protein sequence ID" value="MDQ0512687.1"/>
    <property type="molecule type" value="Genomic_DNA"/>
</dbReference>
<feature type="compositionally biased region" description="Low complexity" evidence="1">
    <location>
        <begin position="225"/>
        <end position="241"/>
    </location>
</feature>
<feature type="region of interest" description="Disordered" evidence="1">
    <location>
        <begin position="213"/>
        <end position="257"/>
    </location>
</feature>
<sequence>MRRSISDERAALSLPGMPAVAGARTRAGAFALAFGVLLVGGLLASPAGAQWIGTPGGTGEAAATAPPELPAPTSVAVPAAPPAVAPAAPSMSGAVPDGFAGGFAPAPGGMAPTPQTGPNAADVADCQSNVTKLRDDLESRNETLRKAADKKVPPSELCPLFRNFVSAQQKFYNYLNTNKTKCGVPGEVLTGLKKNSGQVAGIRDKVCKAAQLEKSGGGGGPPPQGALSSGLGLSSGLPPTGTAKGGVFDTLAGDALR</sequence>
<reference evidence="2 3" key="1">
    <citation type="submission" date="2023-07" db="EMBL/GenBank/DDBJ databases">
        <title>Genomic Encyclopedia of Type Strains, Phase IV (KMG-IV): sequencing the most valuable type-strain genomes for metagenomic binning, comparative biology and taxonomic classification.</title>
        <authorList>
            <person name="Goeker M."/>
        </authorList>
    </citation>
    <scope>NUCLEOTIDE SEQUENCE [LARGE SCALE GENOMIC DNA]</scope>
    <source>
        <strain evidence="2 3">DSM 15561</strain>
    </source>
</reference>
<name>A0ABU0LVI8_9HYPH</name>
<dbReference type="Proteomes" id="UP001235094">
    <property type="component" value="Unassembled WGS sequence"/>
</dbReference>
<evidence type="ECO:0000256" key="1">
    <source>
        <dbReference type="SAM" id="MobiDB-lite"/>
    </source>
</evidence>